<dbReference type="EMBL" id="CP016171">
    <property type="protein sequence ID" value="ANN71529.1"/>
    <property type="molecule type" value="Genomic_DNA"/>
</dbReference>
<gene>
    <name evidence="1" type="ORF">BAU08_09440</name>
</gene>
<sequence length="79" mass="8742">MSEAEDERKAAQERERVALDTITQLQRAILDATRKITEAVDVRLKGEITPADLDFFPALNSALSTLLDQTSAAADRIKK</sequence>
<dbReference type="AlphaFoldDB" id="A0A193FWX4"/>
<organism evidence="1 2">
    <name type="scientific">Bordetella bronchialis</name>
    <dbReference type="NCBI Taxonomy" id="463025"/>
    <lineage>
        <taxon>Bacteria</taxon>
        <taxon>Pseudomonadati</taxon>
        <taxon>Pseudomonadota</taxon>
        <taxon>Betaproteobacteria</taxon>
        <taxon>Burkholderiales</taxon>
        <taxon>Alcaligenaceae</taxon>
        <taxon>Bordetella</taxon>
    </lineage>
</organism>
<dbReference type="STRING" id="463025.BAU08_09440"/>
<proteinExistence type="predicted"/>
<name>A0A193FWX4_9BORD</name>
<evidence type="ECO:0000313" key="1">
    <source>
        <dbReference type="EMBL" id="ANN71529.1"/>
    </source>
</evidence>
<dbReference type="RefSeq" id="WP_066669049.1">
    <property type="nucleotide sequence ID" value="NZ_CP016171.1"/>
</dbReference>
<reference evidence="1 2" key="1">
    <citation type="submission" date="2016-06" db="EMBL/GenBank/DDBJ databases">
        <title>Complete genome sequences of Bordetella bronchialis and Bordetella flabilis.</title>
        <authorList>
            <person name="LiPuma J.J."/>
            <person name="Spilker T."/>
        </authorList>
    </citation>
    <scope>NUCLEOTIDE SEQUENCE [LARGE SCALE GENOMIC DNA]</scope>
    <source>
        <strain evidence="1 2">AU17976</strain>
    </source>
</reference>
<dbReference type="Proteomes" id="UP000092213">
    <property type="component" value="Chromosome"/>
</dbReference>
<evidence type="ECO:0000313" key="2">
    <source>
        <dbReference type="Proteomes" id="UP000092213"/>
    </source>
</evidence>
<accession>A0A193FWX4</accession>
<protein>
    <submittedName>
        <fullName evidence="1">Uncharacterized protein</fullName>
    </submittedName>
</protein>